<accession>A0A7X6BE45</accession>
<organism evidence="1 2">
    <name type="scientific">Sphingomonas trueperi</name>
    <dbReference type="NCBI Taxonomy" id="53317"/>
    <lineage>
        <taxon>Bacteria</taxon>
        <taxon>Pseudomonadati</taxon>
        <taxon>Pseudomonadota</taxon>
        <taxon>Alphaproteobacteria</taxon>
        <taxon>Sphingomonadales</taxon>
        <taxon>Sphingomonadaceae</taxon>
        <taxon>Sphingomonas</taxon>
    </lineage>
</organism>
<evidence type="ECO:0000313" key="1">
    <source>
        <dbReference type="EMBL" id="NJB99799.1"/>
    </source>
</evidence>
<name>A0A7X6BE45_9SPHN</name>
<dbReference type="EMBL" id="JAATJB010000021">
    <property type="protein sequence ID" value="NJB99799.1"/>
    <property type="molecule type" value="Genomic_DNA"/>
</dbReference>
<dbReference type="Proteomes" id="UP000531251">
    <property type="component" value="Unassembled WGS sequence"/>
</dbReference>
<reference evidence="1 2" key="1">
    <citation type="submission" date="2020-03" db="EMBL/GenBank/DDBJ databases">
        <title>Genomic Encyclopedia of Type Strains, Phase IV (KMG-IV): sequencing the most valuable type-strain genomes for metagenomic binning, comparative biology and taxonomic classification.</title>
        <authorList>
            <person name="Goeker M."/>
        </authorList>
    </citation>
    <scope>NUCLEOTIDE SEQUENCE [LARGE SCALE GENOMIC DNA]</scope>
    <source>
        <strain evidence="1 2">DSM 7225</strain>
    </source>
</reference>
<protein>
    <submittedName>
        <fullName evidence="1">Uncharacterized protein</fullName>
    </submittedName>
</protein>
<gene>
    <name evidence="1" type="ORF">GGR89_004145</name>
</gene>
<proteinExistence type="predicted"/>
<dbReference type="AlphaFoldDB" id="A0A7X6BE45"/>
<evidence type="ECO:0000313" key="2">
    <source>
        <dbReference type="Proteomes" id="UP000531251"/>
    </source>
</evidence>
<sequence length="66" mass="7306">MAQTAMAFAFALWLAGRLMTVRADVLTLGILEKASSPTEATPQPGLWHVGELHRWLSSLMDRTRVP</sequence>
<comment type="caution">
    <text evidence="1">The sequence shown here is derived from an EMBL/GenBank/DDBJ whole genome shotgun (WGS) entry which is preliminary data.</text>
</comment>
<keyword evidence="2" id="KW-1185">Reference proteome</keyword>